<dbReference type="Gene3D" id="2.30.30.110">
    <property type="match status" value="1"/>
</dbReference>
<dbReference type="GO" id="GO:0003677">
    <property type="term" value="F:DNA binding"/>
    <property type="evidence" value="ECO:0007669"/>
    <property type="project" value="InterPro"/>
</dbReference>
<dbReference type="PIRSF" id="PIRSF033490">
    <property type="entry name" value="MazF"/>
    <property type="match status" value="1"/>
</dbReference>
<comment type="function">
    <text evidence="3">Toxic component of a type II toxin-antitoxin (TA) system.</text>
</comment>
<evidence type="ECO:0000313" key="5">
    <source>
        <dbReference type="Proteomes" id="UP000652847"/>
    </source>
</evidence>
<proteinExistence type="inferred from homology"/>
<accession>A0A8I0ALW2</accession>
<sequence>MVIKRGDIFYADLRPVVGSEQGGIRPVLIIQNDVGNRHSPTVICAAITSKMNKAKLPTHIEIDASAYGIEKDSVILLEQLRTIDKRRLKDKVCHLDGPMLDKVNHALEISLELTFS</sequence>
<keyword evidence="5" id="KW-1185">Reference proteome</keyword>
<evidence type="ECO:0000256" key="1">
    <source>
        <dbReference type="ARBA" id="ARBA00007521"/>
    </source>
</evidence>
<dbReference type="GeneID" id="69512719"/>
<gene>
    <name evidence="4" type="ORF">H8S54_16605</name>
</gene>
<keyword evidence="2" id="KW-1277">Toxin-antitoxin system</keyword>
<keyword evidence="3" id="KW-0378">Hydrolase</keyword>
<dbReference type="AlphaFoldDB" id="A0A8I0ALW2"/>
<name>A0A8I0ALW2_9FIRM</name>
<keyword evidence="3" id="KW-0540">Nuclease</keyword>
<reference evidence="4 5" key="1">
    <citation type="submission" date="2020-08" db="EMBL/GenBank/DDBJ databases">
        <title>Genome public.</title>
        <authorList>
            <person name="Liu C."/>
            <person name="Sun Q."/>
        </authorList>
    </citation>
    <scope>NUCLEOTIDE SEQUENCE [LARGE SCALE GENOMIC DNA]</scope>
    <source>
        <strain evidence="4 5">BX17</strain>
    </source>
</reference>
<keyword evidence="3" id="KW-0255">Endonuclease</keyword>
<evidence type="ECO:0000256" key="3">
    <source>
        <dbReference type="PIRNR" id="PIRNR033490"/>
    </source>
</evidence>
<dbReference type="GO" id="GO:0006402">
    <property type="term" value="P:mRNA catabolic process"/>
    <property type="evidence" value="ECO:0007669"/>
    <property type="project" value="TreeGrafter"/>
</dbReference>
<dbReference type="Proteomes" id="UP000652847">
    <property type="component" value="Unassembled WGS sequence"/>
</dbReference>
<dbReference type="InterPro" id="IPR003477">
    <property type="entry name" value="PemK-like"/>
</dbReference>
<dbReference type="PANTHER" id="PTHR33988">
    <property type="entry name" value="ENDORIBONUCLEASE MAZF-RELATED"/>
    <property type="match status" value="1"/>
</dbReference>
<dbReference type="GO" id="GO:0004521">
    <property type="term" value="F:RNA endonuclease activity"/>
    <property type="evidence" value="ECO:0007669"/>
    <property type="project" value="TreeGrafter"/>
</dbReference>
<dbReference type="PANTHER" id="PTHR33988:SF2">
    <property type="entry name" value="ENDORIBONUCLEASE MAZF"/>
    <property type="match status" value="1"/>
</dbReference>
<evidence type="ECO:0000313" key="4">
    <source>
        <dbReference type="EMBL" id="MBC5652679.1"/>
    </source>
</evidence>
<protein>
    <recommendedName>
        <fullName evidence="3">mRNA interferase</fullName>
        <ecNumber evidence="3">3.1.-.-</ecNumber>
    </recommendedName>
</protein>
<dbReference type="InterPro" id="IPR011067">
    <property type="entry name" value="Plasmid_toxin/cell-grow_inhib"/>
</dbReference>
<dbReference type="EC" id="3.1.-.-" evidence="3"/>
<dbReference type="Pfam" id="PF02452">
    <property type="entry name" value="PemK_toxin"/>
    <property type="match status" value="1"/>
</dbReference>
<dbReference type="GO" id="GO:0016787">
    <property type="term" value="F:hydrolase activity"/>
    <property type="evidence" value="ECO:0007669"/>
    <property type="project" value="UniProtKB-KW"/>
</dbReference>
<comment type="similarity">
    <text evidence="1 3">Belongs to the PemK/MazF family.</text>
</comment>
<dbReference type="EMBL" id="JACOOT010000039">
    <property type="protein sequence ID" value="MBC5652679.1"/>
    <property type="molecule type" value="Genomic_DNA"/>
</dbReference>
<comment type="caution">
    <text evidence="4">The sequence shown here is derived from an EMBL/GenBank/DDBJ whole genome shotgun (WGS) entry which is preliminary data.</text>
</comment>
<organism evidence="4 5">
    <name type="scientific">Blautia segnis</name>
    <dbReference type="NCBI Taxonomy" id="2763030"/>
    <lineage>
        <taxon>Bacteria</taxon>
        <taxon>Bacillati</taxon>
        <taxon>Bacillota</taxon>
        <taxon>Clostridia</taxon>
        <taxon>Lachnospirales</taxon>
        <taxon>Lachnospiraceae</taxon>
        <taxon>Blautia</taxon>
    </lineage>
</organism>
<evidence type="ECO:0000256" key="2">
    <source>
        <dbReference type="ARBA" id="ARBA00022649"/>
    </source>
</evidence>
<dbReference type="RefSeq" id="WP_021926628.1">
    <property type="nucleotide sequence ID" value="NZ_JACOOT010000039.1"/>
</dbReference>
<dbReference type="GO" id="GO:0016075">
    <property type="term" value="P:rRNA catabolic process"/>
    <property type="evidence" value="ECO:0007669"/>
    <property type="project" value="TreeGrafter"/>
</dbReference>
<dbReference type="SUPFAM" id="SSF50118">
    <property type="entry name" value="Cell growth inhibitor/plasmid maintenance toxic component"/>
    <property type="match status" value="1"/>
</dbReference>